<evidence type="ECO:0008006" key="4">
    <source>
        <dbReference type="Google" id="ProtNLM"/>
    </source>
</evidence>
<protein>
    <recommendedName>
        <fullName evidence="4">DUF3592 domain-containing protein</fullName>
    </recommendedName>
</protein>
<gene>
    <name evidence="2" type="ORF">ACI2JU_16505</name>
</gene>
<proteinExistence type="predicted"/>
<evidence type="ECO:0000313" key="3">
    <source>
        <dbReference type="Proteomes" id="UP001620262"/>
    </source>
</evidence>
<keyword evidence="1" id="KW-1133">Transmembrane helix</keyword>
<keyword evidence="3" id="KW-1185">Reference proteome</keyword>
<evidence type="ECO:0000313" key="2">
    <source>
        <dbReference type="EMBL" id="MFK3865460.1"/>
    </source>
</evidence>
<organism evidence="2 3">
    <name type="scientific">Pseudoalteromonas rhizosphaerae</name>
    <dbReference type="NCBI Taxonomy" id="2518973"/>
    <lineage>
        <taxon>Bacteria</taxon>
        <taxon>Pseudomonadati</taxon>
        <taxon>Pseudomonadota</taxon>
        <taxon>Gammaproteobacteria</taxon>
        <taxon>Alteromonadales</taxon>
        <taxon>Pseudoalteromonadaceae</taxon>
        <taxon>Pseudoalteromonas</taxon>
    </lineage>
</organism>
<comment type="caution">
    <text evidence="2">The sequence shown here is derived from an EMBL/GenBank/DDBJ whole genome shotgun (WGS) entry which is preliminary data.</text>
</comment>
<reference evidence="2 3" key="1">
    <citation type="submission" date="2024-11" db="EMBL/GenBank/DDBJ databases">
        <title>The Natural Products Discovery Center: Release of the First 8490 Sequenced Strains for Exploring Actinobacteria Biosynthetic Diversity.</title>
        <authorList>
            <person name="Kalkreuter E."/>
            <person name="Kautsar S.A."/>
            <person name="Yang D."/>
            <person name="Bader C.D."/>
            <person name="Teijaro C.N."/>
            <person name="Fluegel L."/>
            <person name="Davis C.M."/>
            <person name="Simpson J.R."/>
            <person name="Lauterbach L."/>
            <person name="Steele A.D."/>
            <person name="Gui C."/>
            <person name="Meng S."/>
            <person name="Li G."/>
            <person name="Viehrig K."/>
            <person name="Ye F."/>
            <person name="Su P."/>
            <person name="Kiefer A.F."/>
            <person name="Nichols A."/>
            <person name="Cepeda A.J."/>
            <person name="Yan W."/>
            <person name="Fan B."/>
            <person name="Jiang Y."/>
            <person name="Adhikari A."/>
            <person name="Zheng C.-J."/>
            <person name="Schuster L."/>
            <person name="Cowan T.M."/>
            <person name="Smanski M.J."/>
            <person name="Chevrette M.G."/>
            <person name="De Carvalho L.P.S."/>
            <person name="Shen B."/>
        </authorList>
    </citation>
    <scope>NUCLEOTIDE SEQUENCE [LARGE SCALE GENOMIC DNA]</scope>
    <source>
        <strain evidence="2 3">NPDC078403</strain>
    </source>
</reference>
<dbReference type="RefSeq" id="WP_145234441.1">
    <property type="nucleotide sequence ID" value="NZ_CAXYCB010000002.1"/>
</dbReference>
<sequence>MNTVLLILGVCFIFAGLLPLFRWLKCKISKHHWRVCVIDNITNAVNTRIGAHELLPSQSMLVSFRFNNHLYSVLVSHDNTLLTRFKQGEPCSVLVDKNNPQKVYNNSQLWQSYALVWLVSGLSLCVGSYFLT</sequence>
<keyword evidence="1" id="KW-0812">Transmembrane</keyword>
<name>A0ABW8L3R3_9GAMM</name>
<feature type="transmembrane region" description="Helical" evidence="1">
    <location>
        <begin position="6"/>
        <end position="24"/>
    </location>
</feature>
<dbReference type="EMBL" id="JBJDOT010000025">
    <property type="protein sequence ID" value="MFK3865460.1"/>
    <property type="molecule type" value="Genomic_DNA"/>
</dbReference>
<keyword evidence="1" id="KW-0472">Membrane</keyword>
<accession>A0ABW8L3R3</accession>
<feature type="transmembrane region" description="Helical" evidence="1">
    <location>
        <begin position="112"/>
        <end position="131"/>
    </location>
</feature>
<dbReference type="Proteomes" id="UP001620262">
    <property type="component" value="Unassembled WGS sequence"/>
</dbReference>
<evidence type="ECO:0000256" key="1">
    <source>
        <dbReference type="SAM" id="Phobius"/>
    </source>
</evidence>